<evidence type="ECO:0000256" key="9">
    <source>
        <dbReference type="RuleBase" id="RU369079"/>
    </source>
</evidence>
<keyword evidence="7 9" id="KW-0472">Membrane</keyword>
<dbReference type="PANTHER" id="PTHR35011">
    <property type="entry name" value="2,3-DIKETO-L-GULONATE TRAP TRANSPORTER SMALL PERMEASE PROTEIN YIAM"/>
    <property type="match status" value="1"/>
</dbReference>
<reference evidence="11 12" key="1">
    <citation type="submission" date="2018-05" db="EMBL/GenBank/DDBJ databases">
        <title>Genomic Encyclopedia of Type Strains, Phase IV (KMG-IV): sequencing the most valuable type-strain genomes for metagenomic binning, comparative biology and taxonomic classification.</title>
        <authorList>
            <person name="Goeker M."/>
        </authorList>
    </citation>
    <scope>NUCLEOTIDE SEQUENCE [LARGE SCALE GENOMIC DNA]</scope>
    <source>
        <strain evidence="11 12">DSM 16791</strain>
    </source>
</reference>
<feature type="domain" description="Tripartite ATP-independent periplasmic transporters DctQ component" evidence="10">
    <location>
        <begin position="24"/>
        <end position="152"/>
    </location>
</feature>
<dbReference type="PANTHER" id="PTHR35011:SF2">
    <property type="entry name" value="2,3-DIKETO-L-GULONATE TRAP TRANSPORTER SMALL PERMEASE PROTEIN YIAM"/>
    <property type="match status" value="1"/>
</dbReference>
<evidence type="ECO:0000256" key="8">
    <source>
        <dbReference type="ARBA" id="ARBA00038436"/>
    </source>
</evidence>
<comment type="subunit">
    <text evidence="9">The complex comprises the extracytoplasmic solute receptor protein and the two transmembrane proteins.</text>
</comment>
<dbReference type="RefSeq" id="WP_245415193.1">
    <property type="nucleotide sequence ID" value="NZ_QGTR01000001.1"/>
</dbReference>
<keyword evidence="4 9" id="KW-0997">Cell inner membrane</keyword>
<dbReference type="InterPro" id="IPR007387">
    <property type="entry name" value="TRAP_DctQ"/>
</dbReference>
<feature type="transmembrane region" description="Helical" evidence="9">
    <location>
        <begin position="47"/>
        <end position="64"/>
    </location>
</feature>
<keyword evidence="6 9" id="KW-1133">Transmembrane helix</keyword>
<sequence>MITTLARTANRLVEGAAVLLLIAMLASVFLGVIFRFINQPLAWTDEMAQYLLVWTAFTGWIIAGNRGSHIRIVMFLDALKGRPRLAAEVVIQLLVAVLGMVLLTKSFGLIARNSDVEWVSLPLPVALVYLPIPIAGLAVVIRCGVEILAALRGQLHVAQQGPSL</sequence>
<comment type="function">
    <text evidence="9">Part of the tripartite ATP-independent periplasmic (TRAP) transport system.</text>
</comment>
<evidence type="ECO:0000259" key="10">
    <source>
        <dbReference type="Pfam" id="PF04290"/>
    </source>
</evidence>
<dbReference type="InterPro" id="IPR055348">
    <property type="entry name" value="DctQ"/>
</dbReference>
<evidence type="ECO:0000313" key="11">
    <source>
        <dbReference type="EMBL" id="PWW04474.1"/>
    </source>
</evidence>
<keyword evidence="3" id="KW-1003">Cell membrane</keyword>
<dbReference type="GO" id="GO:0015740">
    <property type="term" value="P:C4-dicarboxylate transport"/>
    <property type="evidence" value="ECO:0007669"/>
    <property type="project" value="TreeGrafter"/>
</dbReference>
<keyword evidence="12" id="KW-1185">Reference proteome</keyword>
<comment type="caution">
    <text evidence="11">The sequence shown here is derived from an EMBL/GenBank/DDBJ whole genome shotgun (WGS) entry which is preliminary data.</text>
</comment>
<evidence type="ECO:0000256" key="4">
    <source>
        <dbReference type="ARBA" id="ARBA00022519"/>
    </source>
</evidence>
<accession>A0A317PUV8</accession>
<name>A0A317PUV8_9HYPH</name>
<evidence type="ECO:0000256" key="1">
    <source>
        <dbReference type="ARBA" id="ARBA00004429"/>
    </source>
</evidence>
<dbReference type="Proteomes" id="UP000246352">
    <property type="component" value="Unassembled WGS sequence"/>
</dbReference>
<evidence type="ECO:0000256" key="6">
    <source>
        <dbReference type="ARBA" id="ARBA00022989"/>
    </source>
</evidence>
<organism evidence="11 12">
    <name type="scientific">Hoeflea marina</name>
    <dbReference type="NCBI Taxonomy" id="274592"/>
    <lineage>
        <taxon>Bacteria</taxon>
        <taxon>Pseudomonadati</taxon>
        <taxon>Pseudomonadota</taxon>
        <taxon>Alphaproteobacteria</taxon>
        <taxon>Hyphomicrobiales</taxon>
        <taxon>Rhizobiaceae</taxon>
        <taxon>Hoeflea</taxon>
    </lineage>
</organism>
<keyword evidence="2 9" id="KW-0813">Transport</keyword>
<comment type="similarity">
    <text evidence="8 9">Belongs to the TRAP transporter small permease family.</text>
</comment>
<comment type="subcellular location">
    <subcellularLocation>
        <location evidence="1 9">Cell inner membrane</location>
        <topology evidence="1 9">Multi-pass membrane protein</topology>
    </subcellularLocation>
</comment>
<proteinExistence type="inferred from homology"/>
<dbReference type="AlphaFoldDB" id="A0A317PUV8"/>
<dbReference type="EMBL" id="QGTR01000001">
    <property type="protein sequence ID" value="PWW04474.1"/>
    <property type="molecule type" value="Genomic_DNA"/>
</dbReference>
<evidence type="ECO:0000256" key="5">
    <source>
        <dbReference type="ARBA" id="ARBA00022692"/>
    </source>
</evidence>
<dbReference type="GO" id="GO:0005886">
    <property type="term" value="C:plasma membrane"/>
    <property type="evidence" value="ECO:0007669"/>
    <property type="project" value="UniProtKB-SubCell"/>
</dbReference>
<evidence type="ECO:0000313" key="12">
    <source>
        <dbReference type="Proteomes" id="UP000246352"/>
    </source>
</evidence>
<evidence type="ECO:0000256" key="2">
    <source>
        <dbReference type="ARBA" id="ARBA00022448"/>
    </source>
</evidence>
<feature type="transmembrane region" description="Helical" evidence="9">
    <location>
        <begin position="12"/>
        <end position="35"/>
    </location>
</feature>
<feature type="transmembrane region" description="Helical" evidence="9">
    <location>
        <begin position="85"/>
        <end position="103"/>
    </location>
</feature>
<protein>
    <recommendedName>
        <fullName evidence="9">TRAP transporter small permease protein</fullName>
    </recommendedName>
</protein>
<dbReference type="Pfam" id="PF04290">
    <property type="entry name" value="DctQ"/>
    <property type="match status" value="1"/>
</dbReference>
<feature type="transmembrane region" description="Helical" evidence="9">
    <location>
        <begin position="123"/>
        <end position="145"/>
    </location>
</feature>
<gene>
    <name evidence="11" type="ORF">DFR52_1011173</name>
</gene>
<keyword evidence="5 9" id="KW-0812">Transmembrane</keyword>
<evidence type="ECO:0000256" key="7">
    <source>
        <dbReference type="ARBA" id="ARBA00023136"/>
    </source>
</evidence>
<evidence type="ECO:0000256" key="3">
    <source>
        <dbReference type="ARBA" id="ARBA00022475"/>
    </source>
</evidence>
<dbReference type="GO" id="GO:0022857">
    <property type="term" value="F:transmembrane transporter activity"/>
    <property type="evidence" value="ECO:0007669"/>
    <property type="project" value="UniProtKB-UniRule"/>
</dbReference>